<dbReference type="SUPFAM" id="SSF103473">
    <property type="entry name" value="MFS general substrate transporter"/>
    <property type="match status" value="1"/>
</dbReference>
<dbReference type="InterPro" id="IPR036259">
    <property type="entry name" value="MFS_trans_sf"/>
</dbReference>
<comment type="caution">
    <text evidence="2">The sequence shown here is derived from an EMBL/GenBank/DDBJ whole genome shotgun (WGS) entry which is preliminary data.</text>
</comment>
<dbReference type="AlphaFoldDB" id="X1EL15"/>
<keyword evidence="1" id="KW-0472">Membrane</keyword>
<evidence type="ECO:0000313" key="2">
    <source>
        <dbReference type="EMBL" id="GAH09353.1"/>
    </source>
</evidence>
<protein>
    <submittedName>
        <fullName evidence="2">Uncharacterized protein</fullName>
    </submittedName>
</protein>
<keyword evidence="1" id="KW-0812">Transmembrane</keyword>
<accession>X1EL15</accession>
<gene>
    <name evidence="2" type="ORF">S01H4_51988</name>
</gene>
<feature type="non-terminal residue" evidence="2">
    <location>
        <position position="55"/>
    </location>
</feature>
<sequence>MLVAFSFGTIDSLLVLYLTHVMHFSQTQAYTLIAGFDSMVFTMPLLAGYLGEKFG</sequence>
<evidence type="ECO:0000256" key="1">
    <source>
        <dbReference type="SAM" id="Phobius"/>
    </source>
</evidence>
<name>X1EL15_9ZZZZ</name>
<dbReference type="Gene3D" id="1.20.1250.20">
    <property type="entry name" value="MFS general substrate transporter like domains"/>
    <property type="match status" value="1"/>
</dbReference>
<reference evidence="2" key="1">
    <citation type="journal article" date="2014" name="Front. Microbiol.">
        <title>High frequency of phylogenetically diverse reductive dehalogenase-homologous genes in deep subseafloor sedimentary metagenomes.</title>
        <authorList>
            <person name="Kawai M."/>
            <person name="Futagami T."/>
            <person name="Toyoda A."/>
            <person name="Takaki Y."/>
            <person name="Nishi S."/>
            <person name="Hori S."/>
            <person name="Arai W."/>
            <person name="Tsubouchi T."/>
            <person name="Morono Y."/>
            <person name="Uchiyama I."/>
            <person name="Ito T."/>
            <person name="Fujiyama A."/>
            <person name="Inagaki F."/>
            <person name="Takami H."/>
        </authorList>
    </citation>
    <scope>NUCLEOTIDE SEQUENCE</scope>
    <source>
        <strain evidence="2">Expedition CK06-06</strain>
    </source>
</reference>
<proteinExistence type="predicted"/>
<feature type="transmembrane region" description="Helical" evidence="1">
    <location>
        <begin position="29"/>
        <end position="50"/>
    </location>
</feature>
<keyword evidence="1" id="KW-1133">Transmembrane helix</keyword>
<organism evidence="2">
    <name type="scientific">marine sediment metagenome</name>
    <dbReference type="NCBI Taxonomy" id="412755"/>
    <lineage>
        <taxon>unclassified sequences</taxon>
        <taxon>metagenomes</taxon>
        <taxon>ecological metagenomes</taxon>
    </lineage>
</organism>
<dbReference type="EMBL" id="BART01029660">
    <property type="protein sequence ID" value="GAH09353.1"/>
    <property type="molecule type" value="Genomic_DNA"/>
</dbReference>